<evidence type="ECO:0000256" key="1">
    <source>
        <dbReference type="ARBA" id="ARBA00004496"/>
    </source>
</evidence>
<evidence type="ECO:0000256" key="4">
    <source>
        <dbReference type="ARBA" id="ARBA00013191"/>
    </source>
</evidence>
<evidence type="ECO:0000256" key="10">
    <source>
        <dbReference type="ARBA" id="ARBA00042143"/>
    </source>
</evidence>
<evidence type="ECO:0000256" key="3">
    <source>
        <dbReference type="ARBA" id="ARBA00011738"/>
    </source>
</evidence>
<comment type="subunit">
    <text evidence="3">Homodimer.</text>
</comment>
<dbReference type="GO" id="GO:0005829">
    <property type="term" value="C:cytosol"/>
    <property type="evidence" value="ECO:0007669"/>
    <property type="project" value="TreeGrafter"/>
</dbReference>
<dbReference type="GO" id="GO:0004315">
    <property type="term" value="F:3-oxoacyl-[acyl-carrier-protein] synthase activity"/>
    <property type="evidence" value="ECO:0007669"/>
    <property type="project" value="UniProtKB-EC"/>
</dbReference>
<evidence type="ECO:0000256" key="13">
    <source>
        <dbReference type="RuleBase" id="RU003694"/>
    </source>
</evidence>
<evidence type="ECO:0000256" key="12">
    <source>
        <dbReference type="ARBA" id="ARBA00048506"/>
    </source>
</evidence>
<evidence type="ECO:0000256" key="6">
    <source>
        <dbReference type="ARBA" id="ARBA00022679"/>
    </source>
</evidence>
<evidence type="ECO:0000256" key="2">
    <source>
        <dbReference type="ARBA" id="ARBA00008467"/>
    </source>
</evidence>
<dbReference type="PANTHER" id="PTHR11712">
    <property type="entry name" value="POLYKETIDE SYNTHASE-RELATED"/>
    <property type="match status" value="1"/>
</dbReference>
<dbReference type="Pfam" id="PF00109">
    <property type="entry name" value="ketoacyl-synt"/>
    <property type="match status" value="1"/>
</dbReference>
<dbReference type="EC" id="2.3.1.41" evidence="4"/>
<proteinExistence type="inferred from homology"/>
<evidence type="ECO:0000256" key="8">
    <source>
        <dbReference type="ARBA" id="ARBA00039450"/>
    </source>
</evidence>
<sequence length="426" mass="44936">MDKRVVITGLGVVSPNGTDLAQFRHAIRNGISGIRHDPQLEKLLFSCQIAGKPVIDDERLQQYFSPLELRGLQSTGIVYGVIAGMDAWKNAGLEPAAPDGTPYWECGSVFGTGTSGIDKFREAIYKVDDLQIRKLGSTVVAQTMNSGVSAYLSGKLGLGNQISTNSSACATGVESILMAYERIKSGKATLMLAGSTSDSGAYIWGGFDAMKICPYQYNDQPEKGCRPMSASARGFVPGSGAGAVVLETLESALGRGARIYAEVLGGHVNSGGQRGSGTMTAPNNEGVQRCITMAIKEAGIGSGDIDVINGHLTATSKDVTEIRNWAAAMARQGGAFPYINSLKGMIGHCISAAGSIESVASVLQLSEGFISPNINCEDLHPAIAQLVDPKRIPTACMEHDFNILAKASFGFGDINACIIFKKYQHG</sequence>
<comment type="similarity">
    <text evidence="2 13">Belongs to the thiolase-like superfamily. Beta-ketoacyl-ACP synthases family.</text>
</comment>
<dbReference type="InterPro" id="IPR000794">
    <property type="entry name" value="Beta-ketoacyl_synthase"/>
</dbReference>
<keyword evidence="16" id="KW-1185">Reference proteome</keyword>
<evidence type="ECO:0000259" key="14">
    <source>
        <dbReference type="PROSITE" id="PS52004"/>
    </source>
</evidence>
<dbReference type="Gene3D" id="3.40.47.10">
    <property type="match status" value="2"/>
</dbReference>
<organism evidence="15 16">
    <name type="scientific">Pedobacter westerhofensis</name>
    <dbReference type="NCBI Taxonomy" id="425512"/>
    <lineage>
        <taxon>Bacteria</taxon>
        <taxon>Pseudomonadati</taxon>
        <taxon>Bacteroidota</taxon>
        <taxon>Sphingobacteriia</taxon>
        <taxon>Sphingobacteriales</taxon>
        <taxon>Sphingobacteriaceae</taxon>
        <taxon>Pedobacter</taxon>
    </lineage>
</organism>
<dbReference type="CDD" id="cd00834">
    <property type="entry name" value="KAS_I_II"/>
    <property type="match status" value="1"/>
</dbReference>
<dbReference type="Pfam" id="PF02801">
    <property type="entry name" value="Ketoacyl-synt_C"/>
    <property type="match status" value="1"/>
</dbReference>
<evidence type="ECO:0000256" key="7">
    <source>
        <dbReference type="ARBA" id="ARBA00023315"/>
    </source>
</evidence>
<evidence type="ECO:0000256" key="11">
    <source>
        <dbReference type="ARBA" id="ARBA00048121"/>
    </source>
</evidence>
<evidence type="ECO:0000256" key="5">
    <source>
        <dbReference type="ARBA" id="ARBA00022490"/>
    </source>
</evidence>
<gene>
    <name evidence="15" type="ORF">SAMN06265348_101328</name>
</gene>
<comment type="catalytic activity">
    <reaction evidence="12">
        <text>a fatty acyl-[ACP] + malonyl-[ACP] + H(+) = a 3-oxoacyl-[ACP] + holo-[ACP] + CO2</text>
        <dbReference type="Rhea" id="RHEA:22836"/>
        <dbReference type="Rhea" id="RHEA-COMP:9623"/>
        <dbReference type="Rhea" id="RHEA-COMP:9685"/>
        <dbReference type="Rhea" id="RHEA-COMP:9916"/>
        <dbReference type="Rhea" id="RHEA-COMP:14125"/>
        <dbReference type="ChEBI" id="CHEBI:15378"/>
        <dbReference type="ChEBI" id="CHEBI:16526"/>
        <dbReference type="ChEBI" id="CHEBI:64479"/>
        <dbReference type="ChEBI" id="CHEBI:78449"/>
        <dbReference type="ChEBI" id="CHEBI:78776"/>
        <dbReference type="ChEBI" id="CHEBI:138651"/>
        <dbReference type="EC" id="2.3.1.41"/>
    </reaction>
    <physiologicalReaction direction="left-to-right" evidence="12">
        <dbReference type="Rhea" id="RHEA:22837"/>
    </physiologicalReaction>
</comment>
<keyword evidence="7" id="KW-0012">Acyltransferase</keyword>
<keyword evidence="5" id="KW-0963">Cytoplasm</keyword>
<dbReference type="Proteomes" id="UP000320300">
    <property type="component" value="Unassembled WGS sequence"/>
</dbReference>
<dbReference type="InterPro" id="IPR014030">
    <property type="entry name" value="Ketoacyl_synth_N"/>
</dbReference>
<dbReference type="InterPro" id="IPR014031">
    <property type="entry name" value="Ketoacyl_synth_C"/>
</dbReference>
<dbReference type="InterPro" id="IPR020841">
    <property type="entry name" value="PKS_Beta-ketoAc_synthase_dom"/>
</dbReference>
<dbReference type="EMBL" id="FXTN01000001">
    <property type="protein sequence ID" value="SMO36450.1"/>
    <property type="molecule type" value="Genomic_DNA"/>
</dbReference>
<comment type="subcellular location">
    <subcellularLocation>
        <location evidence="1">Cytoplasm</location>
    </subcellularLocation>
</comment>
<evidence type="ECO:0000313" key="16">
    <source>
        <dbReference type="Proteomes" id="UP000320300"/>
    </source>
</evidence>
<dbReference type="RefSeq" id="WP_142526424.1">
    <property type="nucleotide sequence ID" value="NZ_CBCSJO010000002.1"/>
</dbReference>
<dbReference type="AlphaFoldDB" id="A0A521AP83"/>
<dbReference type="SUPFAM" id="SSF53901">
    <property type="entry name" value="Thiolase-like"/>
    <property type="match status" value="2"/>
</dbReference>
<dbReference type="SMART" id="SM00825">
    <property type="entry name" value="PKS_KS"/>
    <property type="match status" value="1"/>
</dbReference>
<evidence type="ECO:0000256" key="9">
    <source>
        <dbReference type="ARBA" id="ARBA00041620"/>
    </source>
</evidence>
<protein>
    <recommendedName>
        <fullName evidence="8">3-oxoacyl-[acyl-carrier-protein] synthase 1</fullName>
        <ecNumber evidence="4">2.3.1.41</ecNumber>
    </recommendedName>
    <alternativeName>
        <fullName evidence="9">3-oxoacyl-[acyl-carrier-protein] synthase I</fullName>
    </alternativeName>
    <alternativeName>
        <fullName evidence="10">Beta-ketoacyl-ACP synthase I</fullName>
    </alternativeName>
</protein>
<comment type="catalytic activity">
    <reaction evidence="11">
        <text>(3Z)-decenoyl-[ACP] + malonyl-[ACP] + H(+) = 3-oxo-(5Z)-dodecenoyl-[ACP] + holo-[ACP] + CO2</text>
        <dbReference type="Rhea" id="RHEA:54940"/>
        <dbReference type="Rhea" id="RHEA-COMP:9623"/>
        <dbReference type="Rhea" id="RHEA-COMP:9685"/>
        <dbReference type="Rhea" id="RHEA-COMP:9927"/>
        <dbReference type="Rhea" id="RHEA-COMP:14042"/>
        <dbReference type="ChEBI" id="CHEBI:15378"/>
        <dbReference type="ChEBI" id="CHEBI:16526"/>
        <dbReference type="ChEBI" id="CHEBI:64479"/>
        <dbReference type="ChEBI" id="CHEBI:78449"/>
        <dbReference type="ChEBI" id="CHEBI:78798"/>
        <dbReference type="ChEBI" id="CHEBI:138410"/>
    </reaction>
    <physiologicalReaction direction="left-to-right" evidence="11">
        <dbReference type="Rhea" id="RHEA:54941"/>
    </physiologicalReaction>
</comment>
<name>A0A521AP83_9SPHI</name>
<dbReference type="PANTHER" id="PTHR11712:SF306">
    <property type="entry name" value="3-OXOACYL-[ACYL-CARRIER-PROTEIN] SYNTHASE 1"/>
    <property type="match status" value="1"/>
</dbReference>
<dbReference type="InterPro" id="IPR016039">
    <property type="entry name" value="Thiolase-like"/>
</dbReference>
<reference evidence="15 16" key="1">
    <citation type="submission" date="2017-05" db="EMBL/GenBank/DDBJ databases">
        <authorList>
            <person name="Varghese N."/>
            <person name="Submissions S."/>
        </authorList>
    </citation>
    <scope>NUCLEOTIDE SEQUENCE [LARGE SCALE GENOMIC DNA]</scope>
    <source>
        <strain evidence="15 16">DSM 19036</strain>
    </source>
</reference>
<keyword evidence="6 13" id="KW-0808">Transferase</keyword>
<dbReference type="PROSITE" id="PS52004">
    <property type="entry name" value="KS3_2"/>
    <property type="match status" value="1"/>
</dbReference>
<dbReference type="GO" id="GO:0006633">
    <property type="term" value="P:fatty acid biosynthetic process"/>
    <property type="evidence" value="ECO:0007669"/>
    <property type="project" value="TreeGrafter"/>
</dbReference>
<accession>A0A521AP83</accession>
<feature type="domain" description="Ketosynthase family 3 (KS3)" evidence="14">
    <location>
        <begin position="2"/>
        <end position="422"/>
    </location>
</feature>
<dbReference type="OrthoDB" id="9808669at2"/>
<evidence type="ECO:0000313" key="15">
    <source>
        <dbReference type="EMBL" id="SMO36450.1"/>
    </source>
</evidence>